<dbReference type="CDD" id="cd05289">
    <property type="entry name" value="MDR_like_2"/>
    <property type="match status" value="1"/>
</dbReference>
<dbReference type="InterPro" id="IPR020843">
    <property type="entry name" value="ER"/>
</dbReference>
<dbReference type="Gene3D" id="3.90.180.10">
    <property type="entry name" value="Medium-chain alcohol dehydrogenases, catalytic domain"/>
    <property type="match status" value="1"/>
</dbReference>
<organism evidence="2 3">
    <name type="scientific">Microbacterium marinilacus</name>
    <dbReference type="NCBI Taxonomy" id="415209"/>
    <lineage>
        <taxon>Bacteria</taxon>
        <taxon>Bacillati</taxon>
        <taxon>Actinomycetota</taxon>
        <taxon>Actinomycetes</taxon>
        <taxon>Micrococcales</taxon>
        <taxon>Microbacteriaceae</taxon>
        <taxon>Microbacterium</taxon>
    </lineage>
</organism>
<dbReference type="PANTHER" id="PTHR11695">
    <property type="entry name" value="ALCOHOL DEHYDROGENASE RELATED"/>
    <property type="match status" value="1"/>
</dbReference>
<protein>
    <submittedName>
        <fullName evidence="2">NADP-dependent oxidoreductase</fullName>
    </submittedName>
</protein>
<dbReference type="Proteomes" id="UP001410795">
    <property type="component" value="Unassembled WGS sequence"/>
</dbReference>
<dbReference type="SUPFAM" id="SSF51735">
    <property type="entry name" value="NAD(P)-binding Rossmann-fold domains"/>
    <property type="match status" value="1"/>
</dbReference>
<reference evidence="3" key="1">
    <citation type="journal article" date="2019" name="Int. J. Syst. Evol. Microbiol.">
        <title>The Global Catalogue of Microorganisms (GCM) 10K type strain sequencing project: providing services to taxonomists for standard genome sequencing and annotation.</title>
        <authorList>
            <consortium name="The Broad Institute Genomics Platform"/>
            <consortium name="The Broad Institute Genome Sequencing Center for Infectious Disease"/>
            <person name="Wu L."/>
            <person name="Ma J."/>
        </authorList>
    </citation>
    <scope>NUCLEOTIDE SEQUENCE [LARGE SCALE GENOMIC DNA]</scope>
    <source>
        <strain evidence="3">JCM 16546</strain>
    </source>
</reference>
<sequence>MKRIQYNEYGGPEVMTLEHFEPASLRADEVLIRVRAAAAANPMDFGIRSGAMKVVTGRQFPRATGYDFAGVVEAIGGSVTRFHVGDEVFGGTPIKSAGAFADVVIAQEKGIVHKPAGLSFEDASALPTPAITALQALFKAGRMQPGDRVFVHGCLGAVGRAAAQIAAAHGSTVAGSCRANSRDEAGELGIDPIVAFDFDPAPLHGEFDIVFDTAGTLPVQDARAMLKRGGRIVSTQPTPANLIKSFLPGPYHAVIAQPITKDLEQIAADARSGKLRLPIARTVPLSEAIPALTDLEQNRLGKRGKLVIVPD</sequence>
<dbReference type="InterPro" id="IPR050700">
    <property type="entry name" value="YIM1/Zinc_Alcohol_DH_Fams"/>
</dbReference>
<dbReference type="InterPro" id="IPR036291">
    <property type="entry name" value="NAD(P)-bd_dom_sf"/>
</dbReference>
<dbReference type="SMART" id="SM00829">
    <property type="entry name" value="PKS_ER"/>
    <property type="match status" value="1"/>
</dbReference>
<evidence type="ECO:0000259" key="1">
    <source>
        <dbReference type="SMART" id="SM00829"/>
    </source>
</evidence>
<dbReference type="EMBL" id="BAAAYV010000008">
    <property type="protein sequence ID" value="GAA3658459.1"/>
    <property type="molecule type" value="Genomic_DNA"/>
</dbReference>
<gene>
    <name evidence="2" type="ORF">GCM10022202_18700</name>
</gene>
<dbReference type="Gene3D" id="3.40.50.720">
    <property type="entry name" value="NAD(P)-binding Rossmann-like Domain"/>
    <property type="match status" value="1"/>
</dbReference>
<dbReference type="Pfam" id="PF13602">
    <property type="entry name" value="ADH_zinc_N_2"/>
    <property type="match status" value="1"/>
</dbReference>
<keyword evidence="3" id="KW-1185">Reference proteome</keyword>
<comment type="caution">
    <text evidence="2">The sequence shown here is derived from an EMBL/GenBank/DDBJ whole genome shotgun (WGS) entry which is preliminary data.</text>
</comment>
<evidence type="ECO:0000313" key="3">
    <source>
        <dbReference type="Proteomes" id="UP001410795"/>
    </source>
</evidence>
<evidence type="ECO:0000313" key="2">
    <source>
        <dbReference type="EMBL" id="GAA3658459.1"/>
    </source>
</evidence>
<accession>A0ABP7BEM8</accession>
<dbReference type="PANTHER" id="PTHR11695:SF294">
    <property type="entry name" value="RETICULON-4-INTERACTING PROTEIN 1, MITOCHONDRIAL"/>
    <property type="match status" value="1"/>
</dbReference>
<dbReference type="InterPro" id="IPR011032">
    <property type="entry name" value="GroES-like_sf"/>
</dbReference>
<dbReference type="InterPro" id="IPR013154">
    <property type="entry name" value="ADH-like_N"/>
</dbReference>
<dbReference type="RefSeq" id="WP_221860923.1">
    <property type="nucleotide sequence ID" value="NZ_BAAAYV010000008.1"/>
</dbReference>
<dbReference type="Pfam" id="PF08240">
    <property type="entry name" value="ADH_N"/>
    <property type="match status" value="1"/>
</dbReference>
<proteinExistence type="predicted"/>
<dbReference type="SUPFAM" id="SSF50129">
    <property type="entry name" value="GroES-like"/>
    <property type="match status" value="1"/>
</dbReference>
<feature type="domain" description="Enoyl reductase (ER)" evidence="1">
    <location>
        <begin position="10"/>
        <end position="308"/>
    </location>
</feature>
<name>A0ABP7BEM8_9MICO</name>